<evidence type="ECO:0000256" key="4">
    <source>
        <dbReference type="ARBA" id="ARBA00022670"/>
    </source>
</evidence>
<gene>
    <name evidence="11" type="ORF">ATC70_008640</name>
</gene>
<dbReference type="PROSITE" id="PS52048">
    <property type="entry name" value="UCH_DOMAIN"/>
    <property type="match status" value="1"/>
</dbReference>
<evidence type="ECO:0000313" key="11">
    <source>
        <dbReference type="EMBL" id="KAK4518423.1"/>
    </source>
</evidence>
<proteinExistence type="inferred from homology"/>
<keyword evidence="12" id="KW-1185">Reference proteome</keyword>
<keyword evidence="4" id="KW-0645">Protease</keyword>
<evidence type="ECO:0000256" key="6">
    <source>
        <dbReference type="ARBA" id="ARBA00022801"/>
    </source>
</evidence>
<dbReference type="GeneID" id="89952326"/>
<feature type="region of interest" description="Disordered" evidence="9">
    <location>
        <begin position="353"/>
        <end position="390"/>
    </location>
</feature>
<dbReference type="EC" id="3.4.19.12" evidence="3"/>
<reference evidence="11 12" key="1">
    <citation type="submission" date="2022-11" db="EMBL/GenBank/DDBJ databases">
        <title>Mucor velutinosus strain NIH1002 WGS.</title>
        <authorList>
            <person name="Subramanian P."/>
            <person name="Mullikin J.C."/>
            <person name="Segre J.A."/>
            <person name="Zelazny A.M."/>
        </authorList>
    </citation>
    <scope>NUCLEOTIDE SEQUENCE [LARGE SCALE GENOMIC DNA]</scope>
    <source>
        <strain evidence="11 12">NIH1002</strain>
    </source>
</reference>
<feature type="compositionally biased region" description="Basic residues" evidence="9">
    <location>
        <begin position="380"/>
        <end position="390"/>
    </location>
</feature>
<sequence length="390" mass="44236">MNAHVVNWALVPSDPAVFNDMIQQYGVDDARAVDIFGLGLLDEMKDNASVHGLISILPFEEEALPDNFEQQGPLASNIVFTSQAGLISRAVLFNADINTGDILNNLLQSTQGFSATSRVWCLSYQNEIRSIHNAYASNAYHTAEAAMDTTTEYGDANYEVVETENYHYISYIYNSGFVCELDGLKSQPVRLQECTHEEWITTVKSILQQRMQDRMDVSLLAITKDDYRAKLKKKNDYSSHLQLSNQVTRKRLAKPTVLRRKKAFFDMINEADTQCHDTMKDIWSSLLGQDFASAQAKLDTFAMDIDPFNREVDQLTVKREQEKANSIRQKFDYLPFIRALFKSSFQYNVLHGTTKPAKQKSAKEKTTKIPAKKTSSMKPRPAKKAARKKS</sequence>
<protein>
    <recommendedName>
        <fullName evidence="3">ubiquitinyl hydrolase 1</fullName>
        <ecNumber evidence="3">3.4.19.12</ecNumber>
    </recommendedName>
</protein>
<dbReference type="Gene3D" id="3.40.532.10">
    <property type="entry name" value="Peptidase C12, ubiquitin carboxyl-terminal hydrolase"/>
    <property type="match status" value="1"/>
</dbReference>
<name>A0AAN7I210_9FUNG</name>
<dbReference type="PANTHER" id="PTHR10589">
    <property type="entry name" value="UBIQUITIN CARBOXYL-TERMINAL HYDROLASE"/>
    <property type="match status" value="1"/>
</dbReference>
<evidence type="ECO:0000259" key="10">
    <source>
        <dbReference type="PROSITE" id="PS52048"/>
    </source>
</evidence>
<evidence type="ECO:0000256" key="3">
    <source>
        <dbReference type="ARBA" id="ARBA00012759"/>
    </source>
</evidence>
<comment type="caution">
    <text evidence="11">The sequence shown here is derived from an EMBL/GenBank/DDBJ whole genome shotgun (WGS) entry which is preliminary data.</text>
</comment>
<comment type="caution">
    <text evidence="8">Lacks conserved residue(s) required for the propagation of feature annotation.</text>
</comment>
<evidence type="ECO:0000256" key="7">
    <source>
        <dbReference type="ARBA" id="ARBA00022807"/>
    </source>
</evidence>
<dbReference type="GO" id="GO:0006511">
    <property type="term" value="P:ubiquitin-dependent protein catabolic process"/>
    <property type="evidence" value="ECO:0007669"/>
    <property type="project" value="InterPro"/>
</dbReference>
<dbReference type="RefSeq" id="XP_064685089.1">
    <property type="nucleotide sequence ID" value="XM_064827887.1"/>
</dbReference>
<dbReference type="GO" id="GO:0004843">
    <property type="term" value="F:cysteine-type deubiquitinase activity"/>
    <property type="evidence" value="ECO:0007669"/>
    <property type="project" value="UniProtKB-EC"/>
</dbReference>
<comment type="similarity">
    <text evidence="2 8">Belongs to the peptidase C12 family.</text>
</comment>
<keyword evidence="5" id="KW-0833">Ubl conjugation pathway</keyword>
<dbReference type="AlphaFoldDB" id="A0AAN7I210"/>
<dbReference type="Pfam" id="PF01088">
    <property type="entry name" value="Peptidase_C12"/>
    <property type="match status" value="1"/>
</dbReference>
<evidence type="ECO:0000256" key="2">
    <source>
        <dbReference type="ARBA" id="ARBA00009326"/>
    </source>
</evidence>
<evidence type="ECO:0000256" key="5">
    <source>
        <dbReference type="ARBA" id="ARBA00022786"/>
    </source>
</evidence>
<evidence type="ECO:0000256" key="1">
    <source>
        <dbReference type="ARBA" id="ARBA00000707"/>
    </source>
</evidence>
<evidence type="ECO:0000256" key="8">
    <source>
        <dbReference type="PROSITE-ProRule" id="PRU01393"/>
    </source>
</evidence>
<dbReference type="InterPro" id="IPR036959">
    <property type="entry name" value="Peptidase_C12_UCH_sf"/>
</dbReference>
<dbReference type="SUPFAM" id="SSF54001">
    <property type="entry name" value="Cysteine proteinases"/>
    <property type="match status" value="1"/>
</dbReference>
<comment type="catalytic activity">
    <reaction evidence="1">
        <text>Thiol-dependent hydrolysis of ester, thioester, amide, peptide and isopeptide bonds formed by the C-terminal Gly of ubiquitin (a 76-residue protein attached to proteins as an intracellular targeting signal).</text>
        <dbReference type="EC" id="3.4.19.12"/>
    </reaction>
</comment>
<keyword evidence="6" id="KW-0378">Hydrolase</keyword>
<dbReference type="Proteomes" id="UP001304243">
    <property type="component" value="Unassembled WGS sequence"/>
</dbReference>
<evidence type="ECO:0000313" key="12">
    <source>
        <dbReference type="Proteomes" id="UP001304243"/>
    </source>
</evidence>
<keyword evidence="7" id="KW-0788">Thiol protease</keyword>
<feature type="domain" description="UCH catalytic" evidence="10">
    <location>
        <begin position="7"/>
        <end position="232"/>
    </location>
</feature>
<dbReference type="InterPro" id="IPR038765">
    <property type="entry name" value="Papain-like_cys_pep_sf"/>
</dbReference>
<dbReference type="EMBL" id="JASEJX010000012">
    <property type="protein sequence ID" value="KAK4518423.1"/>
    <property type="molecule type" value="Genomic_DNA"/>
</dbReference>
<accession>A0AAN7I210</accession>
<dbReference type="GO" id="GO:0005737">
    <property type="term" value="C:cytoplasm"/>
    <property type="evidence" value="ECO:0007669"/>
    <property type="project" value="TreeGrafter"/>
</dbReference>
<dbReference type="InterPro" id="IPR001578">
    <property type="entry name" value="Peptidase_C12_UCH"/>
</dbReference>
<evidence type="ECO:0000256" key="9">
    <source>
        <dbReference type="SAM" id="MobiDB-lite"/>
    </source>
</evidence>
<dbReference type="PANTHER" id="PTHR10589:SF16">
    <property type="entry name" value="UBIQUITIN CARBOXYL-TERMINAL HYDROLASE ISOZYME L5"/>
    <property type="match status" value="1"/>
</dbReference>
<organism evidence="11 12">
    <name type="scientific">Mucor velutinosus</name>
    <dbReference type="NCBI Taxonomy" id="708070"/>
    <lineage>
        <taxon>Eukaryota</taxon>
        <taxon>Fungi</taxon>
        <taxon>Fungi incertae sedis</taxon>
        <taxon>Mucoromycota</taxon>
        <taxon>Mucoromycotina</taxon>
        <taxon>Mucoromycetes</taxon>
        <taxon>Mucorales</taxon>
        <taxon>Mucorineae</taxon>
        <taxon>Mucoraceae</taxon>
        <taxon>Mucor</taxon>
    </lineage>
</organism>
<dbReference type="GO" id="GO:0016579">
    <property type="term" value="P:protein deubiquitination"/>
    <property type="evidence" value="ECO:0007669"/>
    <property type="project" value="TreeGrafter"/>
</dbReference>